<organism evidence="3 4">
    <name type="scientific">Actinomarinicola tropica</name>
    <dbReference type="NCBI Taxonomy" id="2789776"/>
    <lineage>
        <taxon>Bacteria</taxon>
        <taxon>Bacillati</taxon>
        <taxon>Actinomycetota</taxon>
        <taxon>Acidimicrobiia</taxon>
        <taxon>Acidimicrobiales</taxon>
        <taxon>Iamiaceae</taxon>
        <taxon>Actinomarinicola</taxon>
    </lineage>
</organism>
<dbReference type="AlphaFoldDB" id="A0A5Q2REQ3"/>
<dbReference type="EMBL" id="CP045851">
    <property type="protein sequence ID" value="QGG94133.1"/>
    <property type="molecule type" value="Genomic_DNA"/>
</dbReference>
<name>A0A5Q2REQ3_9ACTN</name>
<reference evidence="3 4" key="1">
    <citation type="submission" date="2019-11" db="EMBL/GenBank/DDBJ databases">
        <authorList>
            <person name="He Y."/>
        </authorList>
    </citation>
    <scope>NUCLEOTIDE SEQUENCE [LARGE SCALE GENOMIC DNA]</scope>
    <source>
        <strain evidence="3 4">SCSIO 58843</strain>
    </source>
</reference>
<feature type="region of interest" description="Disordered" evidence="1">
    <location>
        <begin position="29"/>
        <end position="51"/>
    </location>
</feature>
<feature type="chain" id="PRO_5024284214" description="DUF305 domain-containing protein" evidence="2">
    <location>
        <begin position="27"/>
        <end position="108"/>
    </location>
</feature>
<dbReference type="RefSeq" id="WP_153758239.1">
    <property type="nucleotide sequence ID" value="NZ_CP045851.1"/>
</dbReference>
<keyword evidence="2" id="KW-0732">Signal</keyword>
<proteinExistence type="predicted"/>
<gene>
    <name evidence="3" type="ORF">GH723_02900</name>
</gene>
<sequence length="108" mass="11871">MNIMTKAMRRFIITAVLFFGSVFTLAAVTEPDGGAGTPGRSTYSSTYDHEQLQRDAQMTQNMSTPNANTDAQIHRGDAQLTHSSDPAFIDDLEAHQADIDRMLARPGR</sequence>
<evidence type="ECO:0000256" key="1">
    <source>
        <dbReference type="SAM" id="MobiDB-lite"/>
    </source>
</evidence>
<dbReference type="KEGG" id="atq:GH723_02900"/>
<keyword evidence="4" id="KW-1185">Reference proteome</keyword>
<evidence type="ECO:0000313" key="3">
    <source>
        <dbReference type="EMBL" id="QGG94133.1"/>
    </source>
</evidence>
<evidence type="ECO:0008006" key="5">
    <source>
        <dbReference type="Google" id="ProtNLM"/>
    </source>
</evidence>
<protein>
    <recommendedName>
        <fullName evidence="5">DUF305 domain-containing protein</fullName>
    </recommendedName>
</protein>
<evidence type="ECO:0000256" key="2">
    <source>
        <dbReference type="SAM" id="SignalP"/>
    </source>
</evidence>
<accession>A0A5Q2REQ3</accession>
<dbReference type="Proteomes" id="UP000334019">
    <property type="component" value="Chromosome"/>
</dbReference>
<evidence type="ECO:0000313" key="4">
    <source>
        <dbReference type="Proteomes" id="UP000334019"/>
    </source>
</evidence>
<feature type="signal peptide" evidence="2">
    <location>
        <begin position="1"/>
        <end position="26"/>
    </location>
</feature>